<evidence type="ECO:0000256" key="4">
    <source>
        <dbReference type="ARBA" id="ARBA00022692"/>
    </source>
</evidence>
<sequence>MGQVEEIIENVTTATSVSDHSLGHVFNRTPPYRHLSVTGQTIVTTSYAVGVIGNLAALYIIHKEKKLKYKNKKHSLMLRCLVGNDLVALLGMLVQMYVQLYFPTEISGSHLSCVFRVIWRWFGLSSGCVAIVMAVERWLALTHPFFYQKNVTYNGILKAILILWTSAFMLVSMPFLGFGLYFDKKSKCCMRYRLATKPIDVAYAYVFFAFGLLLCFGISCANLSVTRYLCNSSRTHKGVPGHRISRSLKRQQSSMRVQCISASTPGEIAFARLMVALSISFLICWMPQLLSIPLAQFAPSSPKSIVFFRSADILMAIHFMLDPYIYVLLHHHFPCLKLTFEVLPRHCCCSGGSVSYRSEEAHSDRFITSSR</sequence>
<dbReference type="Gene3D" id="1.20.1070.10">
    <property type="entry name" value="Rhodopsin 7-helix transmembrane proteins"/>
    <property type="match status" value="1"/>
</dbReference>
<comment type="caution">
    <text evidence="14">The sequence shown here is derived from an EMBL/GenBank/DDBJ whole genome shotgun (WGS) entry which is preliminary data.</text>
</comment>
<keyword evidence="5 12" id="KW-1133">Transmembrane helix</keyword>
<keyword evidence="9" id="KW-0325">Glycoprotein</keyword>
<evidence type="ECO:0000256" key="10">
    <source>
        <dbReference type="ARBA" id="ARBA00023224"/>
    </source>
</evidence>
<dbReference type="GO" id="GO:0004930">
    <property type="term" value="F:G protein-coupled receptor activity"/>
    <property type="evidence" value="ECO:0007669"/>
    <property type="project" value="UniProtKB-KW"/>
</dbReference>
<feature type="transmembrane region" description="Helical" evidence="12">
    <location>
        <begin position="118"/>
        <end position="139"/>
    </location>
</feature>
<keyword evidence="10 11" id="KW-0807">Transducer</keyword>
<evidence type="ECO:0000256" key="1">
    <source>
        <dbReference type="ARBA" id="ARBA00004651"/>
    </source>
</evidence>
<dbReference type="GO" id="GO:0007204">
    <property type="term" value="P:positive regulation of cytosolic calcium ion concentration"/>
    <property type="evidence" value="ECO:0007669"/>
    <property type="project" value="TreeGrafter"/>
</dbReference>
<evidence type="ECO:0000256" key="5">
    <source>
        <dbReference type="ARBA" id="ARBA00022989"/>
    </source>
</evidence>
<keyword evidence="7 12" id="KW-0472">Membrane</keyword>
<evidence type="ECO:0000256" key="12">
    <source>
        <dbReference type="SAM" id="Phobius"/>
    </source>
</evidence>
<organism evidence="14 15">
    <name type="scientific">Polyplax serrata</name>
    <name type="common">Common mouse louse</name>
    <dbReference type="NCBI Taxonomy" id="468196"/>
    <lineage>
        <taxon>Eukaryota</taxon>
        <taxon>Metazoa</taxon>
        <taxon>Ecdysozoa</taxon>
        <taxon>Arthropoda</taxon>
        <taxon>Hexapoda</taxon>
        <taxon>Insecta</taxon>
        <taxon>Pterygota</taxon>
        <taxon>Neoptera</taxon>
        <taxon>Paraneoptera</taxon>
        <taxon>Psocodea</taxon>
        <taxon>Troctomorpha</taxon>
        <taxon>Phthiraptera</taxon>
        <taxon>Anoplura</taxon>
        <taxon>Polyplacidae</taxon>
        <taxon>Polyplax</taxon>
    </lineage>
</organism>
<keyword evidence="6 11" id="KW-0297">G-protein coupled receptor</keyword>
<evidence type="ECO:0000256" key="8">
    <source>
        <dbReference type="ARBA" id="ARBA00023170"/>
    </source>
</evidence>
<evidence type="ECO:0000256" key="11">
    <source>
        <dbReference type="RuleBase" id="RU000688"/>
    </source>
</evidence>
<comment type="subcellular location">
    <subcellularLocation>
        <location evidence="1">Cell membrane</location>
        <topology evidence="1">Multi-pass membrane protein</topology>
    </subcellularLocation>
</comment>
<evidence type="ECO:0000256" key="6">
    <source>
        <dbReference type="ARBA" id="ARBA00023040"/>
    </source>
</evidence>
<dbReference type="Pfam" id="PF00001">
    <property type="entry name" value="7tm_1"/>
    <property type="match status" value="1"/>
</dbReference>
<dbReference type="GO" id="GO:0005886">
    <property type="term" value="C:plasma membrane"/>
    <property type="evidence" value="ECO:0007669"/>
    <property type="project" value="UniProtKB-SubCell"/>
</dbReference>
<feature type="transmembrane region" description="Helical" evidence="12">
    <location>
        <begin position="81"/>
        <end position="98"/>
    </location>
</feature>
<dbReference type="PROSITE" id="PS00237">
    <property type="entry name" value="G_PROTEIN_RECEP_F1_1"/>
    <property type="match status" value="1"/>
</dbReference>
<dbReference type="InterPro" id="IPR000276">
    <property type="entry name" value="GPCR_Rhodpsn"/>
</dbReference>
<feature type="transmembrane region" description="Helical" evidence="12">
    <location>
        <begin position="160"/>
        <end position="182"/>
    </location>
</feature>
<gene>
    <name evidence="14" type="ORF">RUM43_010819</name>
</gene>
<protein>
    <recommendedName>
        <fullName evidence="13">G-protein coupled receptors family 1 profile domain-containing protein</fullName>
    </recommendedName>
</protein>
<dbReference type="PROSITE" id="PS50262">
    <property type="entry name" value="G_PROTEIN_RECEP_F1_2"/>
    <property type="match status" value="1"/>
</dbReference>
<keyword evidence="8 11" id="KW-0675">Receptor</keyword>
<dbReference type="PANTHER" id="PTHR11866:SF16">
    <property type="entry name" value="PROSTAGLANDIN E2 RECEPTOR EP4 SUBTYPE-LIKE PROTEIN"/>
    <property type="match status" value="1"/>
</dbReference>
<dbReference type="AlphaFoldDB" id="A0AAN8PDU0"/>
<proteinExistence type="inferred from homology"/>
<evidence type="ECO:0000256" key="9">
    <source>
        <dbReference type="ARBA" id="ARBA00023180"/>
    </source>
</evidence>
<comment type="similarity">
    <text evidence="2 11">Belongs to the G-protein coupled receptor 1 family.</text>
</comment>
<feature type="domain" description="G-protein coupled receptors family 1 profile" evidence="13">
    <location>
        <begin position="53"/>
        <end position="326"/>
    </location>
</feature>
<accession>A0AAN8PDU0</accession>
<dbReference type="Proteomes" id="UP001372834">
    <property type="component" value="Unassembled WGS sequence"/>
</dbReference>
<dbReference type="GO" id="GO:0007189">
    <property type="term" value="P:adenylate cyclase-activating G protein-coupled receptor signaling pathway"/>
    <property type="evidence" value="ECO:0007669"/>
    <property type="project" value="TreeGrafter"/>
</dbReference>
<keyword evidence="4 11" id="KW-0812">Transmembrane</keyword>
<feature type="transmembrane region" description="Helical" evidence="12">
    <location>
        <begin position="41"/>
        <end position="61"/>
    </location>
</feature>
<evidence type="ECO:0000256" key="2">
    <source>
        <dbReference type="ARBA" id="ARBA00010663"/>
    </source>
</evidence>
<dbReference type="PANTHER" id="PTHR11866">
    <property type="entry name" value="G-PROTEIN COUPLED RECEPTOR FAMILY 1 MEMBER"/>
    <property type="match status" value="1"/>
</dbReference>
<name>A0AAN8PDU0_POLSC</name>
<evidence type="ECO:0000256" key="3">
    <source>
        <dbReference type="ARBA" id="ARBA00022475"/>
    </source>
</evidence>
<reference evidence="14 15" key="1">
    <citation type="submission" date="2023-10" db="EMBL/GenBank/DDBJ databases">
        <title>Genomes of two closely related lineages of the louse Polyplax serrata with different host specificities.</title>
        <authorList>
            <person name="Martinu J."/>
            <person name="Tarabai H."/>
            <person name="Stefka J."/>
            <person name="Hypsa V."/>
        </authorList>
    </citation>
    <scope>NUCLEOTIDE SEQUENCE [LARGE SCALE GENOMIC DNA]</scope>
    <source>
        <strain evidence="14">HR10_N</strain>
    </source>
</reference>
<feature type="transmembrane region" description="Helical" evidence="12">
    <location>
        <begin position="273"/>
        <end position="294"/>
    </location>
</feature>
<feature type="transmembrane region" description="Helical" evidence="12">
    <location>
        <begin position="306"/>
        <end position="329"/>
    </location>
</feature>
<evidence type="ECO:0000259" key="13">
    <source>
        <dbReference type="PROSITE" id="PS50262"/>
    </source>
</evidence>
<keyword evidence="3" id="KW-1003">Cell membrane</keyword>
<evidence type="ECO:0000313" key="14">
    <source>
        <dbReference type="EMBL" id="KAK6620527.1"/>
    </source>
</evidence>
<dbReference type="SUPFAM" id="SSF81321">
    <property type="entry name" value="Family A G protein-coupled receptor-like"/>
    <property type="match status" value="1"/>
</dbReference>
<dbReference type="EMBL" id="JAWJWE010000039">
    <property type="protein sequence ID" value="KAK6620527.1"/>
    <property type="molecule type" value="Genomic_DNA"/>
</dbReference>
<feature type="transmembrane region" description="Helical" evidence="12">
    <location>
        <begin position="202"/>
        <end position="225"/>
    </location>
</feature>
<evidence type="ECO:0000313" key="15">
    <source>
        <dbReference type="Proteomes" id="UP001372834"/>
    </source>
</evidence>
<dbReference type="InterPro" id="IPR017452">
    <property type="entry name" value="GPCR_Rhodpsn_7TM"/>
</dbReference>
<evidence type="ECO:0000256" key="7">
    <source>
        <dbReference type="ARBA" id="ARBA00023136"/>
    </source>
</evidence>
<dbReference type="PRINTS" id="PR00237">
    <property type="entry name" value="GPCRRHODOPSN"/>
</dbReference>
<dbReference type="InterPro" id="IPR008365">
    <property type="entry name" value="Prostanoid_rcpt"/>
</dbReference>